<dbReference type="Pfam" id="PF01553">
    <property type="entry name" value="Acyltransferase"/>
    <property type="match status" value="1"/>
</dbReference>
<evidence type="ECO:0000259" key="8">
    <source>
        <dbReference type="SMART" id="SM00563"/>
    </source>
</evidence>
<dbReference type="Pfam" id="PF19277">
    <property type="entry name" value="GPAT_C"/>
    <property type="match status" value="1"/>
</dbReference>
<dbReference type="SUPFAM" id="SSF69593">
    <property type="entry name" value="Glycerol-3-phosphate (1)-acyltransferase"/>
    <property type="match status" value="1"/>
</dbReference>
<evidence type="ECO:0000256" key="5">
    <source>
        <dbReference type="ARBA" id="ARBA00023315"/>
    </source>
</evidence>
<dbReference type="GO" id="GO:0031966">
    <property type="term" value="C:mitochondrial membrane"/>
    <property type="evidence" value="ECO:0007669"/>
    <property type="project" value="TreeGrafter"/>
</dbReference>
<dbReference type="GO" id="GO:0004366">
    <property type="term" value="F:glycerol-3-phosphate O-acyltransferase activity"/>
    <property type="evidence" value="ECO:0007669"/>
    <property type="project" value="TreeGrafter"/>
</dbReference>
<dbReference type="EMBL" id="LR899591">
    <property type="protein sequence ID" value="CAD7240911.1"/>
    <property type="molecule type" value="Genomic_DNA"/>
</dbReference>
<evidence type="ECO:0000256" key="1">
    <source>
        <dbReference type="ARBA" id="ARBA00004184"/>
    </source>
</evidence>
<dbReference type="GO" id="GO:0012505">
    <property type="term" value="C:endomembrane system"/>
    <property type="evidence" value="ECO:0007669"/>
    <property type="project" value="UniProtKB-SubCell"/>
</dbReference>
<keyword evidence="4" id="KW-0472">Membrane</keyword>
<accession>A0A7R9A026</accession>
<keyword evidence="3 6" id="KW-0808">Transferase</keyword>
<dbReference type="GO" id="GO:0006631">
    <property type="term" value="P:fatty acid metabolic process"/>
    <property type="evidence" value="ECO:0007669"/>
    <property type="project" value="TreeGrafter"/>
</dbReference>
<dbReference type="PANTHER" id="PTHR12563">
    <property type="entry name" value="GLYCEROL-3-PHOSPHATE ACYLTRANSFERASE"/>
    <property type="match status" value="1"/>
</dbReference>
<dbReference type="EMBL" id="CAJPEV010000074">
    <property type="protein sequence ID" value="CAG0880115.1"/>
    <property type="molecule type" value="Genomic_DNA"/>
</dbReference>
<comment type="subcellular location">
    <subcellularLocation>
        <location evidence="1">Endomembrane system</location>
        <topology evidence="1">Peripheral membrane protein</topology>
    </subcellularLocation>
</comment>
<dbReference type="GO" id="GO:0016287">
    <property type="term" value="F:glycerone-phosphate O-acyltransferase activity"/>
    <property type="evidence" value="ECO:0007669"/>
    <property type="project" value="TreeGrafter"/>
</dbReference>
<dbReference type="GO" id="GO:0008611">
    <property type="term" value="P:ether lipid biosynthetic process"/>
    <property type="evidence" value="ECO:0007669"/>
    <property type="project" value="TreeGrafter"/>
</dbReference>
<evidence type="ECO:0000256" key="3">
    <source>
        <dbReference type="ARBA" id="ARBA00022679"/>
    </source>
</evidence>
<dbReference type="Proteomes" id="UP000677054">
    <property type="component" value="Unassembled WGS sequence"/>
</dbReference>
<dbReference type="PIRSF" id="PIRSF000437">
    <property type="entry name" value="GPAT_DHAPAT"/>
    <property type="match status" value="1"/>
</dbReference>
<keyword evidence="5 6" id="KW-0012">Acyltransferase</keyword>
<evidence type="ECO:0000256" key="2">
    <source>
        <dbReference type="ARBA" id="ARBA00007937"/>
    </source>
</evidence>
<dbReference type="InterPro" id="IPR022284">
    <property type="entry name" value="GPAT/DHAPAT"/>
</dbReference>
<dbReference type="InterPro" id="IPR041728">
    <property type="entry name" value="GPAT/DHAPAT_LPLAT"/>
</dbReference>
<feature type="domain" description="Phospholipid/glycerol acyltransferase" evidence="8">
    <location>
        <begin position="151"/>
        <end position="280"/>
    </location>
</feature>
<comment type="similarity">
    <text evidence="2 6">Belongs to the GPAT/DAPAT family.</text>
</comment>
<feature type="region of interest" description="Disordered" evidence="7">
    <location>
        <begin position="1"/>
        <end position="25"/>
    </location>
</feature>
<dbReference type="GO" id="GO:0005778">
    <property type="term" value="C:peroxisomal membrane"/>
    <property type="evidence" value="ECO:0007669"/>
    <property type="project" value="TreeGrafter"/>
</dbReference>
<evidence type="ECO:0000313" key="9">
    <source>
        <dbReference type="EMBL" id="CAD7240911.1"/>
    </source>
</evidence>
<proteinExistence type="inferred from homology"/>
<evidence type="ECO:0000313" key="10">
    <source>
        <dbReference type="Proteomes" id="UP000677054"/>
    </source>
</evidence>
<dbReference type="SMART" id="SM00563">
    <property type="entry name" value="PlsC"/>
    <property type="match status" value="1"/>
</dbReference>
<dbReference type="OrthoDB" id="10255570at2759"/>
<organism evidence="9">
    <name type="scientific">Darwinula stevensoni</name>
    <dbReference type="NCBI Taxonomy" id="69355"/>
    <lineage>
        <taxon>Eukaryota</taxon>
        <taxon>Metazoa</taxon>
        <taxon>Ecdysozoa</taxon>
        <taxon>Arthropoda</taxon>
        <taxon>Crustacea</taxon>
        <taxon>Oligostraca</taxon>
        <taxon>Ostracoda</taxon>
        <taxon>Podocopa</taxon>
        <taxon>Podocopida</taxon>
        <taxon>Darwinulocopina</taxon>
        <taxon>Darwinuloidea</taxon>
        <taxon>Darwinulidae</taxon>
        <taxon>Darwinula</taxon>
    </lineage>
</organism>
<protein>
    <recommendedName>
        <fullName evidence="8">Phospholipid/glycerol acyltransferase domain-containing protein</fullName>
    </recommendedName>
</protein>
<dbReference type="InterPro" id="IPR045520">
    <property type="entry name" value="GPAT/DHAPAT_C"/>
</dbReference>
<dbReference type="CDD" id="cd07993">
    <property type="entry name" value="LPLAT_DHAPAT-like"/>
    <property type="match status" value="1"/>
</dbReference>
<dbReference type="PANTHER" id="PTHR12563:SF17">
    <property type="entry name" value="DIHYDROXYACETONE PHOSPHATE ACYLTRANSFERASE"/>
    <property type="match status" value="1"/>
</dbReference>
<evidence type="ECO:0000256" key="6">
    <source>
        <dbReference type="PIRNR" id="PIRNR000437"/>
    </source>
</evidence>
<dbReference type="AlphaFoldDB" id="A0A7R9A026"/>
<reference evidence="9" key="1">
    <citation type="submission" date="2020-11" db="EMBL/GenBank/DDBJ databases">
        <authorList>
            <person name="Tran Van P."/>
        </authorList>
    </citation>
    <scope>NUCLEOTIDE SEQUENCE</scope>
</reference>
<evidence type="ECO:0000256" key="4">
    <source>
        <dbReference type="ARBA" id="ARBA00023136"/>
    </source>
</evidence>
<gene>
    <name evidence="9" type="ORF">DSTB1V02_LOCUS913</name>
</gene>
<dbReference type="GO" id="GO:0008654">
    <property type="term" value="P:phospholipid biosynthetic process"/>
    <property type="evidence" value="ECO:0007669"/>
    <property type="project" value="TreeGrafter"/>
</dbReference>
<sequence length="637" mass="72408">MTNMRLAMGDQHHPNSTSFQDGGANHQYRSVLKTRKTTSDLMWSLQPWQPSHTFRMGSPSLLPSKLVPHVLSSPRVNNVIDQLSEENRCSKKILEKQAAAMLEEMAHNQKMCSIRLFGICLAKLGKLLYRDIYVNRDGIEQVRSLIPHGPILLLPSHRSYADFLLMSVISFHYHLPMPVIAAGMDFMNMKMMGELMRQAGAFFIRRSFGSDRLYKTIFTEYVQQLIMQGDHPLEFFLEGTRSRSGKALPPKLGLLSTVLELYLKGIVNDIFVVPVHISYDRTLEESLYAYELLGIPKPPESTRGLMKALSKLQEPHGDIHVTFCPHFSVREFFSSWIDCSPHIMSPHFISSVAEQTVMAELATKVLQSQLKHGVLPIFPLVSAVVLYKEAMDLKCLTERVSYLTQLAAWQGYHITTCSEAELERVLALHSNILEVKDGRLSLVKEREPLEPASLSRSRGHVLLQSTVQKAIPSIRLQHYANQCLHIFLDPCLLILIANCNPVPKDVLREEYRWLRMLLSLEFPTMLEFLDDEFKRCVDFVFQRDLLFRDENGIYHASASPLLNFAMAAFRPFLTTFALVCHMLAMRSMFQWMAESFSGHISESSPCASMGHVYIEAEKLGEEDCLETLPLTALATSV</sequence>
<dbReference type="InterPro" id="IPR002123">
    <property type="entry name" value="Plipid/glycerol_acylTrfase"/>
</dbReference>
<keyword evidence="10" id="KW-1185">Reference proteome</keyword>
<dbReference type="GO" id="GO:0019432">
    <property type="term" value="P:triglyceride biosynthetic process"/>
    <property type="evidence" value="ECO:0007669"/>
    <property type="project" value="TreeGrafter"/>
</dbReference>
<evidence type="ECO:0000256" key="7">
    <source>
        <dbReference type="SAM" id="MobiDB-lite"/>
    </source>
</evidence>
<name>A0A7R9A026_9CRUS</name>